<comment type="caution">
    <text evidence="2">The sequence shown here is derived from an EMBL/GenBank/DDBJ whole genome shotgun (WGS) entry which is preliminary data.</text>
</comment>
<protein>
    <submittedName>
        <fullName evidence="2">Uncharacterized protein</fullName>
    </submittedName>
</protein>
<feature type="region of interest" description="Disordered" evidence="1">
    <location>
        <begin position="54"/>
        <end position="73"/>
    </location>
</feature>
<feature type="region of interest" description="Disordered" evidence="1">
    <location>
        <begin position="350"/>
        <end position="375"/>
    </location>
</feature>
<evidence type="ECO:0000256" key="1">
    <source>
        <dbReference type="SAM" id="MobiDB-lite"/>
    </source>
</evidence>
<organism evidence="2 3">
    <name type="scientific">Phytophthora oleae</name>
    <dbReference type="NCBI Taxonomy" id="2107226"/>
    <lineage>
        <taxon>Eukaryota</taxon>
        <taxon>Sar</taxon>
        <taxon>Stramenopiles</taxon>
        <taxon>Oomycota</taxon>
        <taxon>Peronosporomycetes</taxon>
        <taxon>Peronosporales</taxon>
        <taxon>Peronosporaceae</taxon>
        <taxon>Phytophthora</taxon>
    </lineage>
</organism>
<reference evidence="2 3" key="1">
    <citation type="submission" date="2024-09" db="EMBL/GenBank/DDBJ databases">
        <title>Genome sequencing and assembly of Phytophthora oleae, isolate VK10A, causative agent of rot of olive drupes.</title>
        <authorList>
            <person name="Conti Taguali S."/>
            <person name="Riolo M."/>
            <person name="La Spada F."/>
            <person name="Cacciola S.O."/>
            <person name="Dionisio G."/>
        </authorList>
    </citation>
    <scope>NUCLEOTIDE SEQUENCE [LARGE SCALE GENOMIC DNA]</scope>
    <source>
        <strain evidence="2 3">VK10A</strain>
    </source>
</reference>
<gene>
    <name evidence="2" type="ORF">V7S43_016590</name>
</gene>
<sequence>MTDAVTSHVVVFADLSPQAKVQYTRFLLESDVKFQQRASDKRFVANIRLVKPSASDSNKQNTSNQDKDEEACVDADPMDKRLAAVPEALRAYANFIFLIGDRPTGSRAGPSTYVKETRLVRFINEVYDARYEDLSTANMTSCGSFAKFIRHYLTNRFGLKRLVDQQGWDLIEGLNALQHRVDVELFSCFLQGKYPERTLAFFLFARSSLQRLVSAPAYRPMSVKPSNESKRKASSSGSFLVWLSRSQAETLAETVFGSKSEDTYIEFMHAMKAFLGCDSNITRVRTAARLLDSNEFLFIATETYHKSSAPFPSVRLCERVRGEAPCSTPKNRCATLFSFDRTTAVRPVVLSDPSPANPDAFYQPPDTPSSTGAAVIDDNEEEEAQLHLRLGSLLERVKKRQQVSGP</sequence>
<evidence type="ECO:0000313" key="2">
    <source>
        <dbReference type="EMBL" id="KAL3658457.1"/>
    </source>
</evidence>
<proteinExistence type="predicted"/>
<keyword evidence="3" id="KW-1185">Reference proteome</keyword>
<accession>A0ABD3EVC1</accession>
<dbReference type="Proteomes" id="UP001632037">
    <property type="component" value="Unassembled WGS sequence"/>
</dbReference>
<feature type="compositionally biased region" description="Polar residues" evidence="1">
    <location>
        <begin position="54"/>
        <end position="64"/>
    </location>
</feature>
<evidence type="ECO:0000313" key="3">
    <source>
        <dbReference type="Proteomes" id="UP001632037"/>
    </source>
</evidence>
<name>A0ABD3EVC1_9STRA</name>
<dbReference type="EMBL" id="JBIMZQ010000054">
    <property type="protein sequence ID" value="KAL3658457.1"/>
    <property type="molecule type" value="Genomic_DNA"/>
</dbReference>
<dbReference type="AlphaFoldDB" id="A0ABD3EVC1"/>